<feature type="transmembrane region" description="Helical" evidence="1">
    <location>
        <begin position="392"/>
        <end position="411"/>
    </location>
</feature>
<dbReference type="HOGENOM" id="CLU_034656_1_0_0"/>
<keyword evidence="1" id="KW-0472">Membrane</keyword>
<feature type="transmembrane region" description="Helical" evidence="1">
    <location>
        <begin position="310"/>
        <end position="343"/>
    </location>
</feature>
<dbReference type="Gene3D" id="1.20.210.10">
    <property type="entry name" value="Cytochrome c oxidase-like, subunit I domain"/>
    <property type="match status" value="1"/>
</dbReference>
<feature type="transmembrane region" description="Helical" evidence="1">
    <location>
        <begin position="222"/>
        <end position="243"/>
    </location>
</feature>
<feature type="transmembrane region" description="Helical" evidence="1">
    <location>
        <begin position="145"/>
        <end position="168"/>
    </location>
</feature>
<feature type="transmembrane region" description="Helical" evidence="1">
    <location>
        <begin position="113"/>
        <end position="133"/>
    </location>
</feature>
<accession>D1CH33</accession>
<dbReference type="eggNOG" id="COG3278">
    <property type="taxonomic scope" value="Bacteria"/>
</dbReference>
<dbReference type="AlphaFoldDB" id="D1CH33"/>
<keyword evidence="1" id="KW-1133">Transmembrane helix</keyword>
<evidence type="ECO:0000313" key="2">
    <source>
        <dbReference type="EMBL" id="ACZ43054.1"/>
    </source>
</evidence>
<dbReference type="SUPFAM" id="SSF81442">
    <property type="entry name" value="Cytochrome c oxidase subunit I-like"/>
    <property type="match status" value="1"/>
</dbReference>
<name>D1CH33_THET1</name>
<evidence type="ECO:0000256" key="1">
    <source>
        <dbReference type="SAM" id="Phobius"/>
    </source>
</evidence>
<feature type="transmembrane region" description="Helical" evidence="1">
    <location>
        <begin position="282"/>
        <end position="304"/>
    </location>
</feature>
<organism evidence="2 3">
    <name type="scientific">Thermobaculum terrenum (strain ATCC BAA-798 / CCMEE 7001 / YNP1)</name>
    <dbReference type="NCBI Taxonomy" id="525904"/>
    <lineage>
        <taxon>Bacteria</taxon>
        <taxon>Bacillati</taxon>
        <taxon>Chloroflexota</taxon>
        <taxon>Chloroflexia</taxon>
        <taxon>Candidatus Thermobaculales</taxon>
        <taxon>Candidatus Thermobaculaceae</taxon>
        <taxon>Thermobaculum</taxon>
    </lineage>
</organism>
<gene>
    <name evidence="2" type="ordered locus">Tter_2153</name>
</gene>
<feature type="transmembrane region" description="Helical" evidence="1">
    <location>
        <begin position="188"/>
        <end position="210"/>
    </location>
</feature>
<sequence>MIGPISTSQAPPLRLPGRYMALGIVVLVLSGSLLPFLPALGGSGFYSPDVLAFVHLNTLGVVGAVILGANFQLVPVVLGRPLAAQRAALLSFWTYLPGALLLATGLATIEEPLLAAGAVLLGLAVLTYVWVIVGTFLRASRRDGVVWHILLAAVNCGLGYLLGLILALNKGEGFLGPMTLRTLGAHATVMLAGWVALMFMGVAYRLVGMFTLSEDRIVPRLVWAELVLMEVGTWAVASAALLGSRPVGGVGALLLLMGSLLFLAHLLWLYRGRRRRRFDIHIPFALTAAVCEVGAASALLYGIARPADALALWTLAAWLALFGMAETAIQGFLYKILTFLVWLHRYAPFAGRGRVPRLEEMYDVRLGVAGWAAWTLGLLGASVVVAGGWSAMWLPGLLMMLGVDCFLINAASIGSHALRRVAPLGDGRSMLHRR</sequence>
<feature type="transmembrane region" description="Helical" evidence="1">
    <location>
        <begin position="52"/>
        <end position="75"/>
    </location>
</feature>
<feature type="transmembrane region" description="Helical" evidence="1">
    <location>
        <begin position="364"/>
        <end position="386"/>
    </location>
</feature>
<evidence type="ECO:0000313" key="3">
    <source>
        <dbReference type="Proteomes" id="UP000000323"/>
    </source>
</evidence>
<feature type="transmembrane region" description="Helical" evidence="1">
    <location>
        <begin position="249"/>
        <end position="270"/>
    </location>
</feature>
<feature type="transmembrane region" description="Helical" evidence="1">
    <location>
        <begin position="87"/>
        <end position="107"/>
    </location>
</feature>
<protein>
    <submittedName>
        <fullName evidence="2">Uncharacterized protein</fullName>
    </submittedName>
</protein>
<feature type="transmembrane region" description="Helical" evidence="1">
    <location>
        <begin position="21"/>
        <end position="40"/>
    </location>
</feature>
<reference evidence="3" key="1">
    <citation type="journal article" date="2010" name="Stand. Genomic Sci.">
        <title>Complete genome sequence of 'Thermobaculum terrenum' type strain (YNP1).</title>
        <authorList>
            <person name="Kiss H."/>
            <person name="Cleland D."/>
            <person name="Lapidus A."/>
            <person name="Lucas S."/>
            <person name="Glavina Del Rio T."/>
            <person name="Nolan M."/>
            <person name="Tice H."/>
            <person name="Han C."/>
            <person name="Goodwin L."/>
            <person name="Pitluck S."/>
            <person name="Liolios K."/>
            <person name="Ivanova N."/>
            <person name="Mavromatis K."/>
            <person name="Ovchinnikova G."/>
            <person name="Pati A."/>
            <person name="Chen A."/>
            <person name="Palaniappan K."/>
            <person name="Land M."/>
            <person name="Hauser L."/>
            <person name="Chang Y."/>
            <person name="Jeffries C."/>
            <person name="Lu M."/>
            <person name="Brettin T."/>
            <person name="Detter J."/>
            <person name="Goker M."/>
            <person name="Tindall B."/>
            <person name="Beck B."/>
            <person name="McDermott T."/>
            <person name="Woyke T."/>
            <person name="Bristow J."/>
            <person name="Eisen J."/>
            <person name="Markowitz V."/>
            <person name="Hugenholtz P."/>
            <person name="Kyrpides N."/>
            <person name="Klenk H."/>
            <person name="Cheng J."/>
        </authorList>
    </citation>
    <scope>NUCLEOTIDE SEQUENCE [LARGE SCALE GENOMIC DNA]</scope>
    <source>
        <strain evidence="3">ATCC BAA-798 / YNP1</strain>
    </source>
</reference>
<dbReference type="InterPro" id="IPR036927">
    <property type="entry name" value="Cyt_c_oxase-like_su1_sf"/>
</dbReference>
<dbReference type="STRING" id="525904.Tter_2153"/>
<dbReference type="EMBL" id="CP001826">
    <property type="protein sequence ID" value="ACZ43054.1"/>
    <property type="molecule type" value="Genomic_DNA"/>
</dbReference>
<keyword evidence="1" id="KW-0812">Transmembrane</keyword>
<proteinExistence type="predicted"/>
<keyword evidence="3" id="KW-1185">Reference proteome</keyword>
<dbReference type="Proteomes" id="UP000000323">
    <property type="component" value="Chromosome 2"/>
</dbReference>
<dbReference type="KEGG" id="ttr:Tter_2153"/>